<dbReference type="Pfam" id="PF00789">
    <property type="entry name" value="UBX"/>
    <property type="match status" value="1"/>
</dbReference>
<sequence>GADANVAKQMLEACNGNLEMAINMHVDSEWTAPSNSVADATALASSSDMPPHPANTDDDVRPPIPPVREVLVEGSFPYGYHVPRRATYSVFDGFRDFQAEMRLQEDKMLHGEESPSYKKRKTLEDLFRPPLDLMHRGSFESAREVGRTKNRWLMVNVQNVQEFACQVLNRDVWSNATIKSIVSEHFVFWQVYQDSEEGQRYVLFYKVADYPYVAILDPRTGKPTPFPPESGRRLAELWLLVSFTVTEFLAEHPTPDGSAVIPPKKRIKSAPEKPESEESQMRAAIEASLREGSRVQEPISDDDQSDLETFDSDTESGVTQLAAVRNSAANHVARADSPIDISASNSSGGGSNSNAAVQPKFDAEEWKRFLGSDEGPCFTLFGGRELPKICMLKAVFIVASLSDEKSELMIRFPDGSRKVMTFPSTSKLKALISFASCSGYDEETHELITNFPRRNLNSLDHSATLRDAGLFPKETIFIQLRNS</sequence>
<dbReference type="InterPro" id="IPR006577">
    <property type="entry name" value="UAS"/>
</dbReference>
<dbReference type="HOGENOM" id="CLU_021255_3_0_1"/>
<feature type="non-terminal residue" evidence="3">
    <location>
        <position position="1"/>
    </location>
</feature>
<dbReference type="EnsemblMetazoa" id="ISCW010247-RA">
    <property type="protein sequence ID" value="ISCW010247-PA"/>
    <property type="gene ID" value="ISCW010247"/>
</dbReference>
<dbReference type="InterPro" id="IPR054109">
    <property type="entry name" value="UBA_8"/>
</dbReference>
<protein>
    <submittedName>
        <fullName evidence="3 4">UBX domain-containing protein, putative</fullName>
    </submittedName>
</protein>
<evidence type="ECO:0000259" key="2">
    <source>
        <dbReference type="PROSITE" id="PS50033"/>
    </source>
</evidence>
<dbReference type="CDD" id="cd01773">
    <property type="entry name" value="UBX_UBXN7"/>
    <property type="match status" value="1"/>
</dbReference>
<dbReference type="PROSITE" id="PS50033">
    <property type="entry name" value="UBX"/>
    <property type="match status" value="1"/>
</dbReference>
<dbReference type="GO" id="GO:0043130">
    <property type="term" value="F:ubiquitin binding"/>
    <property type="evidence" value="ECO:0000318"/>
    <property type="project" value="GO_Central"/>
</dbReference>
<dbReference type="SMART" id="SM00594">
    <property type="entry name" value="UAS"/>
    <property type="match status" value="1"/>
</dbReference>
<feature type="domain" description="UBX" evidence="2">
    <location>
        <begin position="401"/>
        <end position="478"/>
    </location>
</feature>
<evidence type="ECO:0000256" key="1">
    <source>
        <dbReference type="SAM" id="MobiDB-lite"/>
    </source>
</evidence>
<keyword evidence="6" id="KW-1267">Proteomics identification</keyword>
<proteinExistence type="evidence at protein level"/>
<dbReference type="InterPro" id="IPR029071">
    <property type="entry name" value="Ubiquitin-like_domsf"/>
</dbReference>
<dbReference type="OrthoDB" id="270602at2759"/>
<dbReference type="Proteomes" id="UP000001555">
    <property type="component" value="Unassembled WGS sequence"/>
</dbReference>
<dbReference type="InterPro" id="IPR050730">
    <property type="entry name" value="UBX_domain-protein"/>
</dbReference>
<feature type="region of interest" description="Disordered" evidence="1">
    <location>
        <begin position="37"/>
        <end position="63"/>
    </location>
</feature>
<evidence type="ECO:0000313" key="4">
    <source>
        <dbReference type="EnsemblMetazoa" id="ISCW010247-PA"/>
    </source>
</evidence>
<gene>
    <name evidence="3" type="ORF">IscW_ISCW010247</name>
</gene>
<dbReference type="CDD" id="cd14345">
    <property type="entry name" value="UBA_UBXD7"/>
    <property type="match status" value="1"/>
</dbReference>
<feature type="compositionally biased region" description="Basic and acidic residues" evidence="1">
    <location>
        <begin position="269"/>
        <end position="280"/>
    </location>
</feature>
<feature type="compositionally biased region" description="Acidic residues" evidence="1">
    <location>
        <begin position="299"/>
        <end position="311"/>
    </location>
</feature>
<reference evidence="3 5" key="1">
    <citation type="submission" date="2008-03" db="EMBL/GenBank/DDBJ databases">
        <title>Annotation of Ixodes scapularis.</title>
        <authorList>
            <consortium name="Ixodes scapularis Genome Project Consortium"/>
            <person name="Caler E."/>
            <person name="Hannick L.I."/>
            <person name="Bidwell S."/>
            <person name="Joardar V."/>
            <person name="Thiagarajan M."/>
            <person name="Amedeo P."/>
            <person name="Galinsky K.J."/>
            <person name="Schobel S."/>
            <person name="Inman J."/>
            <person name="Hostetler J."/>
            <person name="Miller J."/>
            <person name="Hammond M."/>
            <person name="Megy K."/>
            <person name="Lawson D."/>
            <person name="Kodira C."/>
            <person name="Sutton G."/>
            <person name="Meyer J."/>
            <person name="Hill C.A."/>
            <person name="Birren B."/>
            <person name="Nene V."/>
            <person name="Collins F."/>
            <person name="Alarcon-Chaidez F."/>
            <person name="Wikel S."/>
            <person name="Strausberg R."/>
        </authorList>
    </citation>
    <scope>NUCLEOTIDE SEQUENCE [LARGE SCALE GENOMIC DNA]</scope>
    <source>
        <strain evidence="5">Wikel</strain>
        <strain evidence="3">Wikel colony</strain>
    </source>
</reference>
<evidence type="ECO:0007829" key="6">
    <source>
        <dbReference type="PeptideAtlas" id="B7Q3G3"/>
    </source>
</evidence>
<dbReference type="VEuPathDB" id="VectorBase:ISCP_014195"/>
<dbReference type="SUPFAM" id="SSF52833">
    <property type="entry name" value="Thioredoxin-like"/>
    <property type="match status" value="1"/>
</dbReference>
<dbReference type="InterPro" id="IPR036249">
    <property type="entry name" value="Thioredoxin-like_sf"/>
</dbReference>
<evidence type="ECO:0000313" key="3">
    <source>
        <dbReference type="EMBL" id="EEC13385.1"/>
    </source>
</evidence>
<dbReference type="GO" id="GO:0043161">
    <property type="term" value="P:proteasome-mediated ubiquitin-dependent protein catabolic process"/>
    <property type="evidence" value="ECO:0000318"/>
    <property type="project" value="GO_Central"/>
</dbReference>
<keyword evidence="5" id="KW-1185">Reference proteome</keyword>
<dbReference type="EMBL" id="ABJB010176448">
    <property type="status" value="NOT_ANNOTATED_CDS"/>
    <property type="molecule type" value="Genomic_DNA"/>
</dbReference>
<dbReference type="InterPro" id="IPR001012">
    <property type="entry name" value="UBX_dom"/>
</dbReference>
<dbReference type="PANTHER" id="PTHR23322:SF6">
    <property type="entry name" value="UBX DOMAIN-CONTAINING PROTEIN 7"/>
    <property type="match status" value="1"/>
</dbReference>
<dbReference type="FunCoup" id="B7Q3G3">
    <property type="interactions" value="1177"/>
</dbReference>
<reference evidence="4" key="2">
    <citation type="submission" date="2020-05" db="UniProtKB">
        <authorList>
            <consortium name="EnsemblMetazoa"/>
        </authorList>
    </citation>
    <scope>IDENTIFICATION</scope>
    <source>
        <strain evidence="4">wikel</strain>
    </source>
</reference>
<dbReference type="SMART" id="SM00166">
    <property type="entry name" value="UBX"/>
    <property type="match status" value="1"/>
</dbReference>
<dbReference type="STRING" id="6945.B7Q3G3"/>
<dbReference type="Gene3D" id="3.40.30.10">
    <property type="entry name" value="Glutaredoxin"/>
    <property type="match status" value="1"/>
</dbReference>
<dbReference type="EMBL" id="ABJB010961935">
    <property type="status" value="NOT_ANNOTATED_CDS"/>
    <property type="molecule type" value="Genomic_DNA"/>
</dbReference>
<accession>B7Q3G3</accession>
<feature type="compositionally biased region" description="Polar residues" evidence="1">
    <location>
        <begin position="37"/>
        <end position="48"/>
    </location>
</feature>
<evidence type="ECO:0000313" key="5">
    <source>
        <dbReference type="Proteomes" id="UP000001555"/>
    </source>
</evidence>
<dbReference type="CDD" id="cd02958">
    <property type="entry name" value="UAS"/>
    <property type="match status" value="1"/>
</dbReference>
<dbReference type="Pfam" id="PF22566">
    <property type="entry name" value="UBA_8"/>
    <property type="match status" value="1"/>
</dbReference>
<dbReference type="AlphaFoldDB" id="B7Q3G3"/>
<dbReference type="EMBL" id="ABJB010455072">
    <property type="status" value="NOT_ANNOTATED_CDS"/>
    <property type="molecule type" value="Genomic_DNA"/>
</dbReference>
<dbReference type="GO" id="GO:0005634">
    <property type="term" value="C:nucleus"/>
    <property type="evidence" value="ECO:0000318"/>
    <property type="project" value="GO_Central"/>
</dbReference>
<dbReference type="PaxDb" id="6945-B7Q3G3"/>
<dbReference type="VEuPathDB" id="VectorBase:ISCI010247"/>
<organism>
    <name type="scientific">Ixodes scapularis</name>
    <name type="common">Black-legged tick</name>
    <name type="synonym">Deer tick</name>
    <dbReference type="NCBI Taxonomy" id="6945"/>
    <lineage>
        <taxon>Eukaryota</taxon>
        <taxon>Metazoa</taxon>
        <taxon>Ecdysozoa</taxon>
        <taxon>Arthropoda</taxon>
        <taxon>Chelicerata</taxon>
        <taxon>Arachnida</taxon>
        <taxon>Acari</taxon>
        <taxon>Parasitiformes</taxon>
        <taxon>Ixodida</taxon>
        <taxon>Ixodoidea</taxon>
        <taxon>Ixodidae</taxon>
        <taxon>Ixodinae</taxon>
        <taxon>Ixodes</taxon>
    </lineage>
</organism>
<name>B7Q3G3_IXOSC</name>
<dbReference type="EMBL" id="DS849465">
    <property type="protein sequence ID" value="EEC13385.1"/>
    <property type="molecule type" value="Genomic_DNA"/>
</dbReference>
<dbReference type="VEuPathDB" id="VectorBase:ISCW010247"/>
<dbReference type="Gene3D" id="3.10.20.90">
    <property type="entry name" value="Phosphatidylinositol 3-kinase Catalytic Subunit, Chain A, domain 1"/>
    <property type="match status" value="1"/>
</dbReference>
<dbReference type="PANTHER" id="PTHR23322">
    <property type="entry name" value="FAS-ASSOCIATED PROTEIN"/>
    <property type="match status" value="1"/>
</dbReference>
<dbReference type="Pfam" id="PF13899">
    <property type="entry name" value="Thioredoxin_7"/>
    <property type="match status" value="1"/>
</dbReference>
<dbReference type="EMBL" id="ABJB010341868">
    <property type="status" value="NOT_ANNOTATED_CDS"/>
    <property type="molecule type" value="Genomic_DNA"/>
</dbReference>
<dbReference type="SUPFAM" id="SSF54236">
    <property type="entry name" value="Ubiquitin-like"/>
    <property type="match status" value="1"/>
</dbReference>
<feature type="region of interest" description="Disordered" evidence="1">
    <location>
        <begin position="254"/>
        <end position="311"/>
    </location>
</feature>